<accession>A0A561TTV7</accession>
<dbReference type="AlphaFoldDB" id="A0A561TTV7"/>
<dbReference type="EMBL" id="VIWT01000003">
    <property type="protein sequence ID" value="TWF90561.1"/>
    <property type="molecule type" value="Genomic_DNA"/>
</dbReference>
<evidence type="ECO:0000256" key="1">
    <source>
        <dbReference type="SAM" id="Phobius"/>
    </source>
</evidence>
<comment type="caution">
    <text evidence="2">The sequence shown here is derived from an EMBL/GenBank/DDBJ whole genome shotgun (WGS) entry which is preliminary data.</text>
</comment>
<keyword evidence="1" id="KW-0472">Membrane</keyword>
<organism evidence="2 3">
    <name type="scientific">Kitasatospora viridis</name>
    <dbReference type="NCBI Taxonomy" id="281105"/>
    <lineage>
        <taxon>Bacteria</taxon>
        <taxon>Bacillati</taxon>
        <taxon>Actinomycetota</taxon>
        <taxon>Actinomycetes</taxon>
        <taxon>Kitasatosporales</taxon>
        <taxon>Streptomycetaceae</taxon>
        <taxon>Kitasatospora</taxon>
    </lineage>
</organism>
<evidence type="ECO:0000313" key="2">
    <source>
        <dbReference type="EMBL" id="TWF90561.1"/>
    </source>
</evidence>
<name>A0A561TTV7_9ACTN</name>
<keyword evidence="1" id="KW-0812">Transmembrane</keyword>
<evidence type="ECO:0008006" key="4">
    <source>
        <dbReference type="Google" id="ProtNLM"/>
    </source>
</evidence>
<keyword evidence="1" id="KW-1133">Transmembrane helix</keyword>
<keyword evidence="3" id="KW-1185">Reference proteome</keyword>
<evidence type="ECO:0000313" key="3">
    <source>
        <dbReference type="Proteomes" id="UP000317940"/>
    </source>
</evidence>
<sequence length="56" mass="5964">MFFFVLLLAGVLIGAAAHLPLSGFLLAAALIGGWLLLFGAREGLARLRRDRAAVTR</sequence>
<protein>
    <recommendedName>
        <fullName evidence="4">Small hydrophobic membrane protein</fullName>
    </recommendedName>
</protein>
<dbReference type="RefSeq" id="WP_170305191.1">
    <property type="nucleotide sequence ID" value="NZ_BAAAMZ010000001.1"/>
</dbReference>
<feature type="transmembrane region" description="Helical" evidence="1">
    <location>
        <begin position="26"/>
        <end position="44"/>
    </location>
</feature>
<gene>
    <name evidence="2" type="ORF">FHX73_13608</name>
</gene>
<proteinExistence type="predicted"/>
<reference evidence="2 3" key="1">
    <citation type="submission" date="2019-06" db="EMBL/GenBank/DDBJ databases">
        <title>Sequencing the genomes of 1000 actinobacteria strains.</title>
        <authorList>
            <person name="Klenk H.-P."/>
        </authorList>
    </citation>
    <scope>NUCLEOTIDE SEQUENCE [LARGE SCALE GENOMIC DNA]</scope>
    <source>
        <strain evidence="2 3">DSM 44826</strain>
    </source>
</reference>
<dbReference type="Proteomes" id="UP000317940">
    <property type="component" value="Unassembled WGS sequence"/>
</dbReference>